<evidence type="ECO:0000313" key="3">
    <source>
        <dbReference type="Proteomes" id="UP000244173"/>
    </source>
</evidence>
<name>A0A2S0PBT4_9NEIS</name>
<dbReference type="InterPro" id="IPR027417">
    <property type="entry name" value="P-loop_NTPase"/>
</dbReference>
<feature type="domain" description="AAA+ ATPase" evidence="1">
    <location>
        <begin position="39"/>
        <end position="179"/>
    </location>
</feature>
<dbReference type="RefSeq" id="WP_028499631.1">
    <property type="nucleotide sequence ID" value="NZ_CP028519.1"/>
</dbReference>
<dbReference type="InterPro" id="IPR003593">
    <property type="entry name" value="AAA+_ATPase"/>
</dbReference>
<keyword evidence="3" id="KW-1185">Reference proteome</keyword>
<dbReference type="KEGG" id="maer:DAI18_12970"/>
<dbReference type="Proteomes" id="UP000244173">
    <property type="component" value="Chromosome"/>
</dbReference>
<dbReference type="SMART" id="SM00382">
    <property type="entry name" value="AAA"/>
    <property type="match status" value="1"/>
</dbReference>
<organism evidence="2 3">
    <name type="scientific">Microvirgula aerodenitrificans</name>
    <dbReference type="NCBI Taxonomy" id="57480"/>
    <lineage>
        <taxon>Bacteria</taxon>
        <taxon>Pseudomonadati</taxon>
        <taxon>Pseudomonadota</taxon>
        <taxon>Betaproteobacteria</taxon>
        <taxon>Neisseriales</taxon>
        <taxon>Aquaspirillaceae</taxon>
        <taxon>Microvirgula</taxon>
    </lineage>
</organism>
<dbReference type="CDD" id="cd00009">
    <property type="entry name" value="AAA"/>
    <property type="match status" value="1"/>
</dbReference>
<dbReference type="InterPro" id="IPR050513">
    <property type="entry name" value="RavA_ATPases"/>
</dbReference>
<dbReference type="SUPFAM" id="SSF52540">
    <property type="entry name" value="P-loop containing nucleoside triphosphate hydrolases"/>
    <property type="match status" value="1"/>
</dbReference>
<sequence length="373" mass="40318">MIAELHHAAGQLRENLRQATTGLVEREQLAELILLAAVAQEHLLVIGPPGTAKSAVVRRVARSLGGRYFEYLLGRFTEPSELFGAVDLRKLRDGTVETDVSDMLPEADIAFLDEVFLGSTAILNTLLGLLNERQFRRGHTRLHCPLRICVAAANALPEDEALAAFADRFLVHSFVSPVADHQLEALLAGGWQVAQQPPAAGNSLAQLDLLSAQVARVDMREAMPALVNAIRSLRAAGIPLSDRRLVRSQRLIAAATVLAGRLQAQEADIWPLLCVIPTEALQAQARDVLREQIACSANATLFSACEATVQQPLSRAARLESAAQECLARSATVTPARLEALLREIDANFSREQLPEALAGLRTQLAARLVVTA</sequence>
<reference evidence="2 3" key="1">
    <citation type="submission" date="2018-04" db="EMBL/GenBank/DDBJ databases">
        <title>Denitrifier Microvirgula.</title>
        <authorList>
            <person name="Anderson E."/>
            <person name="Jang J."/>
            <person name="Ishii S."/>
        </authorList>
    </citation>
    <scope>NUCLEOTIDE SEQUENCE [LARGE SCALE GENOMIC DNA]</scope>
    <source>
        <strain evidence="2 3">BE2.4</strain>
    </source>
</reference>
<dbReference type="OrthoDB" id="1814213at2"/>
<protein>
    <submittedName>
        <fullName evidence="2">AAA family ATPase</fullName>
    </submittedName>
</protein>
<gene>
    <name evidence="2" type="ORF">DAI18_12970</name>
</gene>
<dbReference type="STRING" id="1122240.GCA_000620105_02634"/>
<evidence type="ECO:0000313" key="2">
    <source>
        <dbReference type="EMBL" id="AVY94849.1"/>
    </source>
</evidence>
<dbReference type="PANTHER" id="PTHR32204:SF0">
    <property type="entry name" value="ATPASE RAVA"/>
    <property type="match status" value="1"/>
</dbReference>
<evidence type="ECO:0000259" key="1">
    <source>
        <dbReference type="SMART" id="SM00382"/>
    </source>
</evidence>
<proteinExistence type="predicted"/>
<dbReference type="Gene3D" id="3.40.50.300">
    <property type="entry name" value="P-loop containing nucleotide triphosphate hydrolases"/>
    <property type="match status" value="1"/>
</dbReference>
<dbReference type="EMBL" id="CP028519">
    <property type="protein sequence ID" value="AVY94849.1"/>
    <property type="molecule type" value="Genomic_DNA"/>
</dbReference>
<dbReference type="Pfam" id="PF20030">
    <property type="entry name" value="bpMoxR"/>
    <property type="match status" value="1"/>
</dbReference>
<dbReference type="PANTHER" id="PTHR32204">
    <property type="entry name" value="ATPASE RAVA"/>
    <property type="match status" value="1"/>
</dbReference>
<dbReference type="AlphaFoldDB" id="A0A2S0PBT4"/>
<dbReference type="InterPro" id="IPR045427">
    <property type="entry name" value="MoxR"/>
</dbReference>
<accession>A0A2S0PBT4</accession>